<name>A0A9P0ICQ6_SPOLI</name>
<proteinExistence type="predicted"/>
<gene>
    <name evidence="1" type="ORF">SPLIT_LOCUS8881</name>
</gene>
<reference evidence="1" key="1">
    <citation type="submission" date="2022-02" db="EMBL/GenBank/DDBJ databases">
        <authorList>
            <person name="King R."/>
        </authorList>
    </citation>
    <scope>NUCLEOTIDE SEQUENCE</scope>
</reference>
<accession>A0A9P0ICQ6</accession>
<dbReference type="Proteomes" id="UP001153321">
    <property type="component" value="Chromosome 3"/>
</dbReference>
<dbReference type="EMBL" id="LR824534">
    <property type="protein sequence ID" value="CAH1643526.1"/>
    <property type="molecule type" value="Genomic_DNA"/>
</dbReference>
<keyword evidence="2" id="KW-1185">Reference proteome</keyword>
<organism evidence="1 2">
    <name type="scientific">Spodoptera littoralis</name>
    <name type="common">Egyptian cotton leafworm</name>
    <dbReference type="NCBI Taxonomy" id="7109"/>
    <lineage>
        <taxon>Eukaryota</taxon>
        <taxon>Metazoa</taxon>
        <taxon>Ecdysozoa</taxon>
        <taxon>Arthropoda</taxon>
        <taxon>Hexapoda</taxon>
        <taxon>Insecta</taxon>
        <taxon>Pterygota</taxon>
        <taxon>Neoptera</taxon>
        <taxon>Endopterygota</taxon>
        <taxon>Lepidoptera</taxon>
        <taxon>Glossata</taxon>
        <taxon>Ditrysia</taxon>
        <taxon>Noctuoidea</taxon>
        <taxon>Noctuidae</taxon>
        <taxon>Amphipyrinae</taxon>
        <taxon>Spodoptera</taxon>
    </lineage>
</organism>
<evidence type="ECO:0000313" key="1">
    <source>
        <dbReference type="EMBL" id="CAH1643526.1"/>
    </source>
</evidence>
<evidence type="ECO:0000313" key="2">
    <source>
        <dbReference type="Proteomes" id="UP001153321"/>
    </source>
</evidence>
<protein>
    <submittedName>
        <fullName evidence="1">Uncharacterized protein</fullName>
    </submittedName>
</protein>
<sequence>MKEQYVTKDSLDVVKSDLESLKRTSIVNNFGSTPRNINIKRGGFLLDSHDDYCSGPRGLAYVGAEHNNSYRESSEIRAESNYHNTQFLSESEGIRKNGREIYNNSYRESSEIRAESNYHNTQFLSESEGIRKNGREINNFSNESDCQDAALATGGTMTHTQSAAIEVPCEAGHTAVTNVSNTAQEKKKSMADIVRDGEWKTPKVDKEWNLVQNKRLRNRFAANRGRAILRPEASFKAADISIPI</sequence>
<dbReference type="AlphaFoldDB" id="A0A9P0ICQ6"/>